<organism evidence="3 4">
    <name type="scientific">Cedecea neteri</name>
    <dbReference type="NCBI Taxonomy" id="158822"/>
    <lineage>
        <taxon>Bacteria</taxon>
        <taxon>Pseudomonadati</taxon>
        <taxon>Pseudomonadota</taxon>
        <taxon>Gammaproteobacteria</taxon>
        <taxon>Enterobacterales</taxon>
        <taxon>Enterobacteriaceae</taxon>
        <taxon>Cedecea</taxon>
    </lineage>
</organism>
<evidence type="ECO:0000256" key="1">
    <source>
        <dbReference type="SAM" id="MobiDB-lite"/>
    </source>
</evidence>
<evidence type="ECO:0000313" key="4">
    <source>
        <dbReference type="Proteomes" id="UP000029481"/>
    </source>
</evidence>
<evidence type="ECO:0008006" key="5">
    <source>
        <dbReference type="Google" id="ProtNLM"/>
    </source>
</evidence>
<keyword evidence="2" id="KW-0812">Transmembrane</keyword>
<gene>
    <name evidence="3" type="ORF">JT31_18970</name>
</gene>
<dbReference type="EMBL" id="CP009451">
    <property type="protein sequence ID" value="AIR06617.1"/>
    <property type="molecule type" value="Genomic_DNA"/>
</dbReference>
<dbReference type="OrthoDB" id="6636483at2"/>
<dbReference type="AlphaFoldDB" id="A0A089Q1Q2"/>
<proteinExistence type="predicted"/>
<keyword evidence="2" id="KW-0472">Membrane</keyword>
<feature type="transmembrane region" description="Helical" evidence="2">
    <location>
        <begin position="66"/>
        <end position="85"/>
    </location>
</feature>
<keyword evidence="2" id="KW-1133">Transmembrane helix</keyword>
<name>A0A089Q1Q2_9ENTR</name>
<sequence>MLRVDNYSRLPSLTSAYSDDSEGHDADVTRPVLLPPGATRPVLATPLSEESQLKRQAYTGYFIQHLVRFTMSSVSFGLSLAAAVLSGGAGIPLAVVAGTAMLVAAGDACCALYNLIQVRNDREPLKTGNDSIVLATKMLMTTCGMSDSHAETVGDVASCAFRIGIALSSVFLASAHLPGSTAHTLSSISSGITAVLTVAGGGIDIYTARVERMQGSITPSAKPAPAVLEADEKSTTPSQEELQRMVDSVVACYERYRAQRHATTVIPAW</sequence>
<dbReference type="Proteomes" id="UP000029481">
    <property type="component" value="Chromosome"/>
</dbReference>
<dbReference type="KEGG" id="cnt:JT31_18970"/>
<protein>
    <recommendedName>
        <fullName evidence="5">Type III secretion systems effector SseF</fullName>
    </recommendedName>
</protein>
<accession>A0A089Q1Q2</accession>
<dbReference type="RefSeq" id="WP_038480590.1">
    <property type="nucleotide sequence ID" value="NZ_CP009451.1"/>
</dbReference>
<feature type="region of interest" description="Disordered" evidence="1">
    <location>
        <begin position="218"/>
        <end position="239"/>
    </location>
</feature>
<reference evidence="3 4" key="1">
    <citation type="submission" date="2014-09" db="EMBL/GenBank/DDBJ databases">
        <title>Cedecea neteri SSMD04 Genome Sequencing.</title>
        <authorList>
            <person name="Tan J.-Y."/>
        </authorList>
    </citation>
    <scope>NUCLEOTIDE SEQUENCE [LARGE SCALE GENOMIC DNA]</scope>
    <source>
        <strain evidence="3 4">SSMD04</strain>
    </source>
</reference>
<evidence type="ECO:0000256" key="2">
    <source>
        <dbReference type="SAM" id="Phobius"/>
    </source>
</evidence>
<evidence type="ECO:0000313" key="3">
    <source>
        <dbReference type="EMBL" id="AIR06617.1"/>
    </source>
</evidence>
<keyword evidence="4" id="KW-1185">Reference proteome</keyword>